<evidence type="ECO:0000313" key="2">
    <source>
        <dbReference type="EMBL" id="TNN47193.1"/>
    </source>
</evidence>
<feature type="compositionally biased region" description="Pro residues" evidence="1">
    <location>
        <begin position="58"/>
        <end position="69"/>
    </location>
</feature>
<feature type="compositionally biased region" description="Low complexity" evidence="1">
    <location>
        <begin position="160"/>
        <end position="177"/>
    </location>
</feature>
<sequence>METDMLGPFKITLISEKVVHLAKGQSTTVANIDQLTPFHQPEDRIPAGLAKVSSCHTPDPPPQQPPPSLSSPDQHAANPPPATSEGNQPIHGDQISTEFAILRKLAAESEQYSAPINLLDWYIVEPELILVLETNASGIRSQRRVTGNQGRPSTDGPRETGVVGSSTGSWTSGIRTSDGSKVGTSDGCWCSGVARSTSGPWRDSRNRRLSSACARPTSSILAKICHKLLISSSSGSGSIPSRCWVPGGPTLGSSVAGLMPLPVGFPPPAPRISQSP</sequence>
<feature type="compositionally biased region" description="Polar residues" evidence="1">
    <location>
        <begin position="142"/>
        <end position="152"/>
    </location>
</feature>
<name>A0A4Z2G2R9_9TELE</name>
<feature type="region of interest" description="Disordered" evidence="1">
    <location>
        <begin position="51"/>
        <end position="91"/>
    </location>
</feature>
<dbReference type="OrthoDB" id="413122at2759"/>
<dbReference type="EMBL" id="SRLO01000754">
    <property type="protein sequence ID" value="TNN47193.1"/>
    <property type="molecule type" value="Genomic_DNA"/>
</dbReference>
<reference evidence="2 3" key="1">
    <citation type="submission" date="2019-03" db="EMBL/GenBank/DDBJ databases">
        <title>First draft genome of Liparis tanakae, snailfish: a comprehensive survey of snailfish specific genes.</title>
        <authorList>
            <person name="Kim W."/>
            <person name="Song I."/>
            <person name="Jeong J.-H."/>
            <person name="Kim D."/>
            <person name="Kim S."/>
            <person name="Ryu S."/>
            <person name="Song J.Y."/>
            <person name="Lee S.K."/>
        </authorList>
    </citation>
    <scope>NUCLEOTIDE SEQUENCE [LARGE SCALE GENOMIC DNA]</scope>
    <source>
        <tissue evidence="2">Muscle</tissue>
    </source>
</reference>
<accession>A0A4Z2G2R9</accession>
<evidence type="ECO:0000313" key="3">
    <source>
        <dbReference type="Proteomes" id="UP000314294"/>
    </source>
</evidence>
<evidence type="ECO:0000256" key="1">
    <source>
        <dbReference type="SAM" id="MobiDB-lite"/>
    </source>
</evidence>
<organism evidence="2 3">
    <name type="scientific">Liparis tanakae</name>
    <name type="common">Tanaka's snailfish</name>
    <dbReference type="NCBI Taxonomy" id="230148"/>
    <lineage>
        <taxon>Eukaryota</taxon>
        <taxon>Metazoa</taxon>
        <taxon>Chordata</taxon>
        <taxon>Craniata</taxon>
        <taxon>Vertebrata</taxon>
        <taxon>Euteleostomi</taxon>
        <taxon>Actinopterygii</taxon>
        <taxon>Neopterygii</taxon>
        <taxon>Teleostei</taxon>
        <taxon>Neoteleostei</taxon>
        <taxon>Acanthomorphata</taxon>
        <taxon>Eupercaria</taxon>
        <taxon>Perciformes</taxon>
        <taxon>Cottioidei</taxon>
        <taxon>Cottales</taxon>
        <taxon>Liparidae</taxon>
        <taxon>Liparis</taxon>
    </lineage>
</organism>
<protein>
    <submittedName>
        <fullName evidence="2">Uncharacterized protein</fullName>
    </submittedName>
</protein>
<dbReference type="AlphaFoldDB" id="A0A4Z2G2R9"/>
<keyword evidence="3" id="KW-1185">Reference proteome</keyword>
<comment type="caution">
    <text evidence="2">The sequence shown here is derived from an EMBL/GenBank/DDBJ whole genome shotgun (WGS) entry which is preliminary data.</text>
</comment>
<gene>
    <name evidence="2" type="ORF">EYF80_042618</name>
</gene>
<feature type="region of interest" description="Disordered" evidence="1">
    <location>
        <begin position="142"/>
        <end position="179"/>
    </location>
</feature>
<proteinExistence type="predicted"/>
<dbReference type="Proteomes" id="UP000314294">
    <property type="component" value="Unassembled WGS sequence"/>
</dbReference>